<name>A0A7V5NZQ0_9BACT</name>
<dbReference type="GO" id="GO:0005737">
    <property type="term" value="C:cytoplasm"/>
    <property type="evidence" value="ECO:0007669"/>
    <property type="project" value="UniProtKB-SubCell"/>
</dbReference>
<dbReference type="AlphaFoldDB" id="A0A7V5NZQ0"/>
<feature type="domain" description="UspA" evidence="3">
    <location>
        <begin position="4"/>
        <end position="143"/>
    </location>
</feature>
<comment type="subcellular location">
    <subcellularLocation>
        <location evidence="2">Cytoplasm</location>
    </subcellularLocation>
</comment>
<dbReference type="Gene3D" id="3.40.50.620">
    <property type="entry name" value="HUPs"/>
    <property type="match status" value="1"/>
</dbReference>
<dbReference type="PRINTS" id="PR01438">
    <property type="entry name" value="UNVRSLSTRESS"/>
</dbReference>
<keyword evidence="2" id="KW-0963">Cytoplasm</keyword>
<dbReference type="Proteomes" id="UP000886101">
    <property type="component" value="Unassembled WGS sequence"/>
</dbReference>
<dbReference type="SUPFAM" id="SSF52402">
    <property type="entry name" value="Adenine nucleotide alpha hydrolases-like"/>
    <property type="match status" value="1"/>
</dbReference>
<comment type="similarity">
    <text evidence="1 2">Belongs to the universal stress protein A family.</text>
</comment>
<organism evidence="4">
    <name type="scientific">Thermodesulfatator atlanticus</name>
    <dbReference type="NCBI Taxonomy" id="501497"/>
    <lineage>
        <taxon>Bacteria</taxon>
        <taxon>Pseudomonadati</taxon>
        <taxon>Thermodesulfobacteriota</taxon>
        <taxon>Thermodesulfobacteria</taxon>
        <taxon>Thermodesulfobacteriales</taxon>
        <taxon>Thermodesulfatatoraceae</taxon>
        <taxon>Thermodesulfatator</taxon>
    </lineage>
</organism>
<evidence type="ECO:0000256" key="1">
    <source>
        <dbReference type="ARBA" id="ARBA00008791"/>
    </source>
</evidence>
<comment type="caution">
    <text evidence="4">The sequence shown here is derived from an EMBL/GenBank/DDBJ whole genome shotgun (WGS) entry which is preliminary data.</text>
</comment>
<dbReference type="InterPro" id="IPR014729">
    <property type="entry name" value="Rossmann-like_a/b/a_fold"/>
</dbReference>
<reference evidence="4" key="1">
    <citation type="journal article" date="2020" name="mSystems">
        <title>Genome- and Community-Level Interaction Insights into Carbon Utilization and Element Cycling Functions of Hydrothermarchaeota in Hydrothermal Sediment.</title>
        <authorList>
            <person name="Zhou Z."/>
            <person name="Liu Y."/>
            <person name="Xu W."/>
            <person name="Pan J."/>
            <person name="Luo Z.H."/>
            <person name="Li M."/>
        </authorList>
    </citation>
    <scope>NUCLEOTIDE SEQUENCE [LARGE SCALE GENOMIC DNA]</scope>
    <source>
        <strain evidence="4">HyVt-533</strain>
    </source>
</reference>
<evidence type="ECO:0000256" key="2">
    <source>
        <dbReference type="PIRNR" id="PIRNR006276"/>
    </source>
</evidence>
<evidence type="ECO:0000313" key="4">
    <source>
        <dbReference type="EMBL" id="HHI97013.1"/>
    </source>
</evidence>
<accession>A0A7V5NZQ0</accession>
<dbReference type="EMBL" id="DROK01000123">
    <property type="protein sequence ID" value="HHI97013.1"/>
    <property type="molecule type" value="Genomic_DNA"/>
</dbReference>
<protein>
    <recommendedName>
        <fullName evidence="2">Universal stress protein</fullName>
    </recommendedName>
</protein>
<dbReference type="InterPro" id="IPR006016">
    <property type="entry name" value="UspA"/>
</dbReference>
<proteinExistence type="inferred from homology"/>
<dbReference type="InterPro" id="IPR006015">
    <property type="entry name" value="Universal_stress_UspA"/>
</dbReference>
<gene>
    <name evidence="4" type="ORF">ENJ96_04100</name>
</gene>
<dbReference type="PIRSF" id="PIRSF006276">
    <property type="entry name" value="UspA"/>
    <property type="match status" value="1"/>
</dbReference>
<dbReference type="PANTHER" id="PTHR46268">
    <property type="entry name" value="STRESS RESPONSE PROTEIN NHAX"/>
    <property type="match status" value="1"/>
</dbReference>
<evidence type="ECO:0000259" key="3">
    <source>
        <dbReference type="Pfam" id="PF00582"/>
    </source>
</evidence>
<sequence>MAEIKTILFPTDFTEASVKVLPYATYLADKLGAKLMVLFVVEELSKYANFYVPHSALDNLEAELMESARKKMESFVEDYFEGFPVETMIRRGDVPEEIVKVAEEKGIDLIVMGTHGRKGLEKVLLGSVAERVVKGAPCPVMTVNPYRVKK</sequence>
<dbReference type="Pfam" id="PF00582">
    <property type="entry name" value="Usp"/>
    <property type="match status" value="1"/>
</dbReference>
<dbReference type="PANTHER" id="PTHR46268:SF22">
    <property type="entry name" value="SENSOR PROTEIN KDPD-RELATED"/>
    <property type="match status" value="1"/>
</dbReference>
<dbReference type="CDD" id="cd00293">
    <property type="entry name" value="USP-like"/>
    <property type="match status" value="1"/>
</dbReference>